<dbReference type="Gene3D" id="3.20.20.30">
    <property type="entry name" value="Luciferase-like domain"/>
    <property type="match status" value="1"/>
</dbReference>
<evidence type="ECO:0000256" key="1">
    <source>
        <dbReference type="ARBA" id="ARBA00023002"/>
    </source>
</evidence>
<dbReference type="InterPro" id="IPR050564">
    <property type="entry name" value="F420-G6PD/mer"/>
</dbReference>
<organism evidence="3 4">
    <name type="scientific">Micromonospora haikouensis</name>
    <dbReference type="NCBI Taxonomy" id="686309"/>
    <lineage>
        <taxon>Bacteria</taxon>
        <taxon>Bacillati</taxon>
        <taxon>Actinomycetota</taxon>
        <taxon>Actinomycetes</taxon>
        <taxon>Micromonosporales</taxon>
        <taxon>Micromonosporaceae</taxon>
        <taxon>Micromonospora</taxon>
    </lineage>
</organism>
<dbReference type="RefSeq" id="WP_052503750.1">
    <property type="nucleotide sequence ID" value="NZ_CBDREH010000002.1"/>
</dbReference>
<reference evidence="3 4" key="1">
    <citation type="submission" date="2016-06" db="EMBL/GenBank/DDBJ databases">
        <authorList>
            <person name="Kjaerup R.B."/>
            <person name="Dalgaard T.S."/>
            <person name="Juul-Madsen H.R."/>
        </authorList>
    </citation>
    <scope>NUCLEOTIDE SEQUENCE [LARGE SCALE GENOMIC DNA]</scope>
    <source>
        <strain evidence="3 4">DSM 45626</strain>
    </source>
</reference>
<dbReference type="Proteomes" id="UP000199375">
    <property type="component" value="Unassembled WGS sequence"/>
</dbReference>
<dbReference type="GO" id="GO:0004497">
    <property type="term" value="F:monooxygenase activity"/>
    <property type="evidence" value="ECO:0007669"/>
    <property type="project" value="UniProtKB-KW"/>
</dbReference>
<dbReference type="PANTHER" id="PTHR43244:SF1">
    <property type="entry name" value="5,10-METHYLENETETRAHYDROMETHANOPTERIN REDUCTASE"/>
    <property type="match status" value="1"/>
</dbReference>
<gene>
    <name evidence="3" type="ORF">GA0070558_13530</name>
</gene>
<accession>A0A1C4Y550</accession>
<sequence>MRFGIMASHQYPHGDDLRRHLDDLFGTVELAAELGYDSVWTINHFQSNLATPQPISMLASLIPRSGDMLLGTGILLLPMFHPVHVAEEFATLDHLSGGRVVLGVGAGYRDNEFAAFGIDPETRFRRFDESLRLIRALWTGQPVTHEGEFYPQTDATIGVRPLTPGGPPIWIGAGGKKAVRRAARLGDAWYAPGNSPSRRFLPEHLAVYNEALAEYGRDPATVQRPVGVELYCAPTTERAVEEALPHARVEYSTYAEYPALRWQRDRFDELVRNTLLLGSPEFLVERISALRDLGFDHLIFRPGWLGMPTEKLRASLRLFATEVIPAFRTPAT</sequence>
<dbReference type="InterPro" id="IPR011251">
    <property type="entry name" value="Luciferase-like_dom"/>
</dbReference>
<evidence type="ECO:0000313" key="4">
    <source>
        <dbReference type="Proteomes" id="UP000199375"/>
    </source>
</evidence>
<evidence type="ECO:0000259" key="2">
    <source>
        <dbReference type="Pfam" id="PF00296"/>
    </source>
</evidence>
<dbReference type="Pfam" id="PF00296">
    <property type="entry name" value="Bac_luciferase"/>
    <property type="match status" value="1"/>
</dbReference>
<dbReference type="InterPro" id="IPR036661">
    <property type="entry name" value="Luciferase-like_sf"/>
</dbReference>
<name>A0A1C4Y550_9ACTN</name>
<feature type="domain" description="Luciferase-like" evidence="2">
    <location>
        <begin position="1"/>
        <end position="297"/>
    </location>
</feature>
<dbReference type="SUPFAM" id="SSF51679">
    <property type="entry name" value="Bacterial luciferase-like"/>
    <property type="match status" value="1"/>
</dbReference>
<keyword evidence="1" id="KW-0560">Oxidoreductase</keyword>
<dbReference type="GO" id="GO:0016705">
    <property type="term" value="F:oxidoreductase activity, acting on paired donors, with incorporation or reduction of molecular oxygen"/>
    <property type="evidence" value="ECO:0007669"/>
    <property type="project" value="InterPro"/>
</dbReference>
<dbReference type="AlphaFoldDB" id="A0A1C4Y550"/>
<dbReference type="EMBL" id="FMCW01000035">
    <property type="protein sequence ID" value="SCF15857.1"/>
    <property type="molecule type" value="Genomic_DNA"/>
</dbReference>
<keyword evidence="3" id="KW-0503">Monooxygenase</keyword>
<dbReference type="PANTHER" id="PTHR43244">
    <property type="match status" value="1"/>
</dbReference>
<evidence type="ECO:0000313" key="3">
    <source>
        <dbReference type="EMBL" id="SCF15857.1"/>
    </source>
</evidence>
<dbReference type="GeneID" id="301305174"/>
<dbReference type="OrthoDB" id="9776438at2"/>
<proteinExistence type="predicted"/>
<protein>
    <submittedName>
        <fullName evidence="3">Flavin-dependent oxidoreductase, luciferase family (Includes alkanesulfonate monooxygenase SsuD and methylene tetrahydromethanopterin reductase)</fullName>
    </submittedName>
</protein>